<evidence type="ECO:0000313" key="1">
    <source>
        <dbReference type="EMBL" id="EDM16933.1"/>
    </source>
</evidence>
<evidence type="ECO:0000313" key="2">
    <source>
        <dbReference type="Proteomes" id="UP000234681"/>
    </source>
</evidence>
<organism evidence="1 2">
    <name type="scientific">Rattus norvegicus</name>
    <name type="common">Rat</name>
    <dbReference type="NCBI Taxonomy" id="10116"/>
    <lineage>
        <taxon>Eukaryota</taxon>
        <taxon>Metazoa</taxon>
        <taxon>Chordata</taxon>
        <taxon>Craniata</taxon>
        <taxon>Vertebrata</taxon>
        <taxon>Euteleostomi</taxon>
        <taxon>Mammalia</taxon>
        <taxon>Eutheria</taxon>
        <taxon>Euarchontoglires</taxon>
        <taxon>Glires</taxon>
        <taxon>Rodentia</taxon>
        <taxon>Myomorpha</taxon>
        <taxon>Muroidea</taxon>
        <taxon>Muridae</taxon>
        <taxon>Murinae</taxon>
        <taxon>Rattus</taxon>
    </lineage>
</organism>
<dbReference type="Proteomes" id="UP000234681">
    <property type="component" value="Chromosome 7"/>
</dbReference>
<accession>A6IFW5</accession>
<gene>
    <name evidence="1" type="ORF">rCG_48934</name>
</gene>
<dbReference type="EMBL" id="CH473960">
    <property type="protein sequence ID" value="EDM16933.1"/>
    <property type="molecule type" value="Genomic_DNA"/>
</dbReference>
<reference evidence="1 2" key="1">
    <citation type="submission" date="2005-09" db="EMBL/GenBank/DDBJ databases">
        <authorList>
            <person name="Mural R.J."/>
            <person name="Li P.W."/>
            <person name="Adams M.D."/>
            <person name="Amanatides P.G."/>
            <person name="Baden-Tillson H."/>
            <person name="Barnstead M."/>
            <person name="Chin S.H."/>
            <person name="Dew I."/>
            <person name="Evans C.A."/>
            <person name="Ferriera S."/>
            <person name="Flanigan M."/>
            <person name="Fosler C."/>
            <person name="Glodek A."/>
            <person name="Gu Z."/>
            <person name="Holt R.A."/>
            <person name="Jennings D."/>
            <person name="Kraft C.L."/>
            <person name="Lu F."/>
            <person name="Nguyen T."/>
            <person name="Nusskern D.R."/>
            <person name="Pfannkoch C.M."/>
            <person name="Sitter C."/>
            <person name="Sutton G.G."/>
            <person name="Venter J.C."/>
            <person name="Wang Z."/>
            <person name="Woodage T."/>
            <person name="Zheng X.H."/>
            <person name="Zhong F."/>
        </authorList>
    </citation>
    <scope>NUCLEOTIDE SEQUENCE [LARGE SCALE GENOMIC DNA]</scope>
    <source>
        <strain>BN</strain>
        <strain evidence="2">Sprague-Dawley</strain>
    </source>
</reference>
<dbReference type="AlphaFoldDB" id="A6IFW5"/>
<proteinExistence type="predicted"/>
<name>A6IFW5_RAT</name>
<sequence length="64" mass="7202">MNQSLSGTEESSGPVVFKPACTLDLLEYFQKNSDRYDMCSGVLKELLIPPLAFLKNSEFYLPIL</sequence>
<protein>
    <submittedName>
        <fullName evidence="1">RCG48934</fullName>
    </submittedName>
</protein>